<accession>A0A183NIT4</accession>
<sequence length="153" mass="16850">MCHMFLCFIYQNIISWSAYIQENSVTTQSIDRQRMLKPTASAAAASSSPSSSTQSRSTIGITSESLISKTSCITPTADDISVITPQPSTQDLKTSFGRLLTTSSTTTNNDKTTYPSDINNTDQIPSGEESTVFVDKLQTAMSKFIYFIKREFD</sequence>
<dbReference type="AlphaFoldDB" id="A0A183NIT4"/>
<evidence type="ECO:0000313" key="2">
    <source>
        <dbReference type="EMBL" id="VDO83548.1"/>
    </source>
</evidence>
<dbReference type="EMBL" id="UZAL01002542">
    <property type="protein sequence ID" value="VDO83548.1"/>
    <property type="molecule type" value="Genomic_DNA"/>
</dbReference>
<evidence type="ECO:0000256" key="1">
    <source>
        <dbReference type="SAM" id="MobiDB-lite"/>
    </source>
</evidence>
<proteinExistence type="predicted"/>
<feature type="compositionally biased region" description="Low complexity" evidence="1">
    <location>
        <begin position="39"/>
        <end position="58"/>
    </location>
</feature>
<feature type="region of interest" description="Disordered" evidence="1">
    <location>
        <begin position="38"/>
        <end position="59"/>
    </location>
</feature>
<dbReference type="STRING" id="31246.A0A183NIT4"/>
<protein>
    <submittedName>
        <fullName evidence="2">Uncharacterized protein</fullName>
    </submittedName>
</protein>
<dbReference type="Proteomes" id="UP000269396">
    <property type="component" value="Unassembled WGS sequence"/>
</dbReference>
<keyword evidence="3" id="KW-1185">Reference proteome</keyword>
<organism evidence="2 3">
    <name type="scientific">Schistosoma mattheei</name>
    <dbReference type="NCBI Taxonomy" id="31246"/>
    <lineage>
        <taxon>Eukaryota</taxon>
        <taxon>Metazoa</taxon>
        <taxon>Spiralia</taxon>
        <taxon>Lophotrochozoa</taxon>
        <taxon>Platyhelminthes</taxon>
        <taxon>Trematoda</taxon>
        <taxon>Digenea</taxon>
        <taxon>Strigeidida</taxon>
        <taxon>Schistosomatoidea</taxon>
        <taxon>Schistosomatidae</taxon>
        <taxon>Schistosoma</taxon>
    </lineage>
</organism>
<reference evidence="2 3" key="1">
    <citation type="submission" date="2018-11" db="EMBL/GenBank/DDBJ databases">
        <authorList>
            <consortium name="Pathogen Informatics"/>
        </authorList>
    </citation>
    <scope>NUCLEOTIDE SEQUENCE [LARGE SCALE GENOMIC DNA]</scope>
    <source>
        <strain>Denwood</strain>
        <strain evidence="3">Zambia</strain>
    </source>
</reference>
<name>A0A183NIT4_9TREM</name>
<evidence type="ECO:0000313" key="3">
    <source>
        <dbReference type="Proteomes" id="UP000269396"/>
    </source>
</evidence>
<gene>
    <name evidence="2" type="ORF">SMTD_LOCUS2021</name>
</gene>